<name>A0A381T5K1_9ZZZZ</name>
<evidence type="ECO:0000256" key="3">
    <source>
        <dbReference type="ARBA" id="ARBA00022729"/>
    </source>
</evidence>
<gene>
    <name evidence="4" type="ORF">METZ01_LOCUS64299</name>
</gene>
<dbReference type="PANTHER" id="PTHR43649:SF34">
    <property type="entry name" value="ABC TRANSPORTER PERIPLASMIC-BINDING PROTEIN YCJN-RELATED"/>
    <property type="match status" value="1"/>
</dbReference>
<comment type="similarity">
    <text evidence="1">Belongs to the bacterial solute-binding protein 1 family.</text>
</comment>
<reference evidence="4" key="1">
    <citation type="submission" date="2018-05" db="EMBL/GenBank/DDBJ databases">
        <authorList>
            <person name="Lanie J.A."/>
            <person name="Ng W.-L."/>
            <person name="Kazmierczak K.M."/>
            <person name="Andrzejewski T.M."/>
            <person name="Davidsen T.M."/>
            <person name="Wayne K.J."/>
            <person name="Tettelin H."/>
            <person name="Glass J.I."/>
            <person name="Rusch D."/>
            <person name="Podicherti R."/>
            <person name="Tsui H.-C.T."/>
            <person name="Winkler M.E."/>
        </authorList>
    </citation>
    <scope>NUCLEOTIDE SEQUENCE</scope>
</reference>
<dbReference type="InterPro" id="IPR050490">
    <property type="entry name" value="Bact_solute-bd_prot1"/>
</dbReference>
<sequence length="436" mass="47628">MKKFILFFISTSILFSFSIANAFDWKAHSGKTITILMNEHPVLEGVRSLIPQFEKDTGIKVKVNALAEDLFFDRLEVNLRGAKGADAHFCPMDATAFNQYSADLLQPLNGFLNDSTSPDYDVNDFPAGFLNATNFPGGPGSNYYCIPMSFESYIVFYNKDHVNKYLGGKLPETMDELIDMANKVKADSGGDVAGAVMRGLRTDTNIDTISGLVFNAWGARDIEGPYGVWFDGDWSKPRLDDPAIQKGLSDYAGLMAAGPSDILSYNWNEAGNAFCAGQAAFFADASLFGPWFETDDCPASKGNTGYIALPPQEKGGTSYTANWQWGIGMGANAQEKEAGWYFIQYMTNKAGEEVIGTYHGGAGRLSTWENDAYTSTLNSEYVSATLESMKTVRTSVVPVQDFNKYALEIMDVILRIHSGASSADATAEGNANFKNM</sequence>
<evidence type="ECO:0000256" key="2">
    <source>
        <dbReference type="ARBA" id="ARBA00022448"/>
    </source>
</evidence>
<evidence type="ECO:0000256" key="1">
    <source>
        <dbReference type="ARBA" id="ARBA00008520"/>
    </source>
</evidence>
<dbReference type="Gene3D" id="3.40.190.10">
    <property type="entry name" value="Periplasmic binding protein-like II"/>
    <property type="match status" value="2"/>
</dbReference>
<organism evidence="4">
    <name type="scientific">marine metagenome</name>
    <dbReference type="NCBI Taxonomy" id="408172"/>
    <lineage>
        <taxon>unclassified sequences</taxon>
        <taxon>metagenomes</taxon>
        <taxon>ecological metagenomes</taxon>
    </lineage>
</organism>
<dbReference type="Pfam" id="PF01547">
    <property type="entry name" value="SBP_bac_1"/>
    <property type="match status" value="1"/>
</dbReference>
<dbReference type="PANTHER" id="PTHR43649">
    <property type="entry name" value="ARABINOSE-BINDING PROTEIN-RELATED"/>
    <property type="match status" value="1"/>
</dbReference>
<dbReference type="EMBL" id="UINC01004058">
    <property type="protein sequence ID" value="SVA11445.1"/>
    <property type="molecule type" value="Genomic_DNA"/>
</dbReference>
<dbReference type="AlphaFoldDB" id="A0A381T5K1"/>
<keyword evidence="3" id="KW-0732">Signal</keyword>
<dbReference type="SUPFAM" id="SSF53850">
    <property type="entry name" value="Periplasmic binding protein-like II"/>
    <property type="match status" value="1"/>
</dbReference>
<evidence type="ECO:0008006" key="5">
    <source>
        <dbReference type="Google" id="ProtNLM"/>
    </source>
</evidence>
<accession>A0A381T5K1</accession>
<protein>
    <recommendedName>
        <fullName evidence="5">ABC transporter substrate-binding protein</fullName>
    </recommendedName>
</protein>
<keyword evidence="2" id="KW-0813">Transport</keyword>
<dbReference type="InterPro" id="IPR006059">
    <property type="entry name" value="SBP"/>
</dbReference>
<proteinExistence type="inferred from homology"/>
<evidence type="ECO:0000313" key="4">
    <source>
        <dbReference type="EMBL" id="SVA11445.1"/>
    </source>
</evidence>